<dbReference type="EMBL" id="CAJOAY010000577">
    <property type="protein sequence ID" value="CAF3695703.1"/>
    <property type="molecule type" value="Genomic_DNA"/>
</dbReference>
<protein>
    <submittedName>
        <fullName evidence="2">Uncharacterized protein</fullName>
    </submittedName>
</protein>
<reference evidence="2" key="1">
    <citation type="submission" date="2021-02" db="EMBL/GenBank/DDBJ databases">
        <authorList>
            <person name="Nowell W R."/>
        </authorList>
    </citation>
    <scope>NUCLEOTIDE SEQUENCE</scope>
</reference>
<feature type="transmembrane region" description="Helical" evidence="1">
    <location>
        <begin position="80"/>
        <end position="97"/>
    </location>
</feature>
<accession>A0A818UDS6</accession>
<proteinExistence type="predicted"/>
<keyword evidence="1" id="KW-0812">Transmembrane</keyword>
<comment type="caution">
    <text evidence="2">The sequence shown here is derived from an EMBL/GenBank/DDBJ whole genome shotgun (WGS) entry which is preliminary data.</text>
</comment>
<feature type="transmembrane region" description="Helical" evidence="1">
    <location>
        <begin position="41"/>
        <end position="60"/>
    </location>
</feature>
<keyword evidence="1" id="KW-0472">Membrane</keyword>
<name>A0A818UDS6_9BILA</name>
<evidence type="ECO:0000256" key="1">
    <source>
        <dbReference type="SAM" id="Phobius"/>
    </source>
</evidence>
<dbReference type="AlphaFoldDB" id="A0A818UDS6"/>
<dbReference type="Proteomes" id="UP000663881">
    <property type="component" value="Unassembled WGS sequence"/>
</dbReference>
<gene>
    <name evidence="2" type="ORF">OKA104_LOCUS12133</name>
</gene>
<organism evidence="2 3">
    <name type="scientific">Adineta steineri</name>
    <dbReference type="NCBI Taxonomy" id="433720"/>
    <lineage>
        <taxon>Eukaryota</taxon>
        <taxon>Metazoa</taxon>
        <taxon>Spiralia</taxon>
        <taxon>Gnathifera</taxon>
        <taxon>Rotifera</taxon>
        <taxon>Eurotatoria</taxon>
        <taxon>Bdelloidea</taxon>
        <taxon>Adinetida</taxon>
        <taxon>Adinetidae</taxon>
        <taxon>Adineta</taxon>
    </lineage>
</organism>
<evidence type="ECO:0000313" key="3">
    <source>
        <dbReference type="Proteomes" id="UP000663881"/>
    </source>
</evidence>
<sequence>MSVLLWEQVKPTPSPTPKPIPVEHATVVTVATTKTGPNTTFAASKVGIIFVIPSLVNIYIGNESINSKNSSIVSYNIEKICQVVGIFGFSGFLVIPAR</sequence>
<evidence type="ECO:0000313" key="2">
    <source>
        <dbReference type="EMBL" id="CAF3695703.1"/>
    </source>
</evidence>
<keyword evidence="1" id="KW-1133">Transmembrane helix</keyword>